<feature type="signal peptide" evidence="1">
    <location>
        <begin position="1"/>
        <end position="34"/>
    </location>
</feature>
<accession>A0A3L7J0X8</accession>
<evidence type="ECO:0000313" key="3">
    <source>
        <dbReference type="Proteomes" id="UP000282460"/>
    </source>
</evidence>
<keyword evidence="3" id="KW-1185">Reference proteome</keyword>
<dbReference type="Proteomes" id="UP000282460">
    <property type="component" value="Unassembled WGS sequence"/>
</dbReference>
<evidence type="ECO:0000256" key="1">
    <source>
        <dbReference type="SAM" id="SignalP"/>
    </source>
</evidence>
<organism evidence="2 3">
    <name type="scientific">Mycetocola zhadangensis</name>
    <dbReference type="NCBI Taxonomy" id="1164595"/>
    <lineage>
        <taxon>Bacteria</taxon>
        <taxon>Bacillati</taxon>
        <taxon>Actinomycetota</taxon>
        <taxon>Actinomycetes</taxon>
        <taxon>Micrococcales</taxon>
        <taxon>Microbacteriaceae</taxon>
        <taxon>Mycetocola</taxon>
    </lineage>
</organism>
<protein>
    <submittedName>
        <fullName evidence="2">Uncharacterized protein</fullName>
    </submittedName>
</protein>
<name>A0A3L7J0X8_9MICO</name>
<keyword evidence="1" id="KW-0732">Signal</keyword>
<feature type="chain" id="PRO_5017956959" evidence="1">
    <location>
        <begin position="35"/>
        <end position="88"/>
    </location>
</feature>
<proteinExistence type="predicted"/>
<dbReference type="EMBL" id="RCWJ01000002">
    <property type="protein sequence ID" value="RLQ84133.1"/>
    <property type="molecule type" value="Genomic_DNA"/>
</dbReference>
<dbReference type="AlphaFoldDB" id="A0A3L7J0X8"/>
<comment type="caution">
    <text evidence="2">The sequence shown here is derived from an EMBL/GenBank/DDBJ whole genome shotgun (WGS) entry which is preliminary data.</text>
</comment>
<gene>
    <name evidence="2" type="ORF">D9V28_07840</name>
</gene>
<evidence type="ECO:0000313" key="2">
    <source>
        <dbReference type="EMBL" id="RLQ84133.1"/>
    </source>
</evidence>
<reference evidence="2 3" key="1">
    <citation type="submission" date="2018-10" db="EMBL/GenBank/DDBJ databases">
        <authorList>
            <person name="Li J."/>
        </authorList>
    </citation>
    <scope>NUCLEOTIDE SEQUENCE [LARGE SCALE GENOMIC DNA]</scope>
    <source>
        <strain evidence="2 3">ZD1-4</strain>
    </source>
</reference>
<sequence>MLMLKIRGRLAVSAAAGALLLGAGVAGLSGGAAASTAPSPSETLTFSQTCLLQRIGGQFTRCDNLTGAGVRAPAYIPQVQRMGLSDFR</sequence>